<feature type="binding site" evidence="12">
    <location>
        <position position="130"/>
    </location>
    <ligand>
        <name>Mg(2+)</name>
        <dbReference type="ChEBI" id="CHEBI:18420"/>
        <label>1</label>
    </ligand>
</feature>
<dbReference type="PROSITE" id="PS00180">
    <property type="entry name" value="GLNA_1"/>
    <property type="match status" value="1"/>
</dbReference>
<evidence type="ECO:0000313" key="19">
    <source>
        <dbReference type="Proteomes" id="UP000732377"/>
    </source>
</evidence>
<evidence type="ECO:0000256" key="11">
    <source>
        <dbReference type="PIRSR" id="PIRSR604809-2"/>
    </source>
</evidence>
<dbReference type="Proteomes" id="UP000732377">
    <property type="component" value="Unassembled WGS sequence"/>
</dbReference>
<dbReference type="GO" id="GO:0019740">
    <property type="term" value="P:nitrogen utilization"/>
    <property type="evidence" value="ECO:0007669"/>
    <property type="project" value="TreeGrafter"/>
</dbReference>
<comment type="catalytic activity">
    <reaction evidence="9">
        <text>L-glutamate + NH4(+) + ATP = L-glutamine + ADP + phosphate + H(+)</text>
        <dbReference type="Rhea" id="RHEA:16169"/>
        <dbReference type="ChEBI" id="CHEBI:15378"/>
        <dbReference type="ChEBI" id="CHEBI:28938"/>
        <dbReference type="ChEBI" id="CHEBI:29985"/>
        <dbReference type="ChEBI" id="CHEBI:30616"/>
        <dbReference type="ChEBI" id="CHEBI:43474"/>
        <dbReference type="ChEBI" id="CHEBI:58359"/>
        <dbReference type="ChEBI" id="CHEBI:456216"/>
        <dbReference type="EC" id="6.3.1.2"/>
    </reaction>
</comment>
<sequence length="471" mass="52444">MAKVDRVLEMIAEKDIRLLDLKFADVLGMLHHLTVPVEVVDAEQLSQGFFFDGSSIRGFRGIAESDMILRPDPATVVCDPFVEGPALSLMADVLEPGLKEYGRDPRGVARRAEEYLRQTGIADTSYWGVEIEFFVFDNVRFQTGPDASFYYVDSAEAHWNSGRVPNGGYKVKHQQGYLRALPIDEQTDLRTAMTRQMQALGLVVERHHHEVASAGQNEINFRFSTLTDTADKAMLYKYAVKNVARAHGKTATFMPKPLYRNSGNGMHCNQSLAKDGVNLFYDPNGYANLSQIALWYIGGLLTHADALLAITNPTTNSYKRLVPGYEAPTNLAFSRANRSAAIRIPVSLSPKTTRIEFRTPDPTANPYLALAAQLMAGLDGIRRRIDPTAAGFGPVDIDIYHHAGSAAVQLKHVPSSLRQAVEALKADHEFLLEGDVFSEDLIETFIALKEDEIRNLETHPHPVEFEMYFDN</sequence>
<dbReference type="AlphaFoldDB" id="A0A953IA96"/>
<dbReference type="GO" id="GO:0016020">
    <property type="term" value="C:membrane"/>
    <property type="evidence" value="ECO:0007669"/>
    <property type="project" value="TreeGrafter"/>
</dbReference>
<comment type="similarity">
    <text evidence="1 14 15">Belongs to the glutamine synthetase family.</text>
</comment>
<evidence type="ECO:0000256" key="15">
    <source>
        <dbReference type="RuleBase" id="RU000384"/>
    </source>
</evidence>
<protein>
    <recommendedName>
        <fullName evidence="3">Glutamine synthetase</fullName>
        <ecNumber evidence="2">6.3.1.2</ecNumber>
    </recommendedName>
    <alternativeName>
        <fullName evidence="8">Glutamate--ammonia ligase</fullName>
    </alternativeName>
    <alternativeName>
        <fullName evidence="7">Glutamine synthetase I alpha</fullName>
    </alternativeName>
</protein>
<feature type="domain" description="GS catalytic" evidence="17">
    <location>
        <begin position="105"/>
        <end position="471"/>
    </location>
</feature>
<dbReference type="InterPro" id="IPR008146">
    <property type="entry name" value="Gln_synth_cat_dom"/>
</dbReference>
<feature type="domain" description="GS beta-grasp" evidence="16">
    <location>
        <begin position="14"/>
        <end position="98"/>
    </location>
</feature>
<dbReference type="GO" id="GO:0005737">
    <property type="term" value="C:cytoplasm"/>
    <property type="evidence" value="ECO:0007669"/>
    <property type="project" value="TreeGrafter"/>
</dbReference>
<dbReference type="GO" id="GO:0046872">
    <property type="term" value="F:metal ion binding"/>
    <property type="evidence" value="ECO:0007669"/>
    <property type="project" value="UniProtKB-KW"/>
</dbReference>
<evidence type="ECO:0000256" key="2">
    <source>
        <dbReference type="ARBA" id="ARBA00012937"/>
    </source>
</evidence>
<evidence type="ECO:0000256" key="9">
    <source>
        <dbReference type="ARBA" id="ARBA00049436"/>
    </source>
</evidence>
<evidence type="ECO:0000256" key="1">
    <source>
        <dbReference type="ARBA" id="ARBA00009897"/>
    </source>
</evidence>
<dbReference type="InterPro" id="IPR036651">
    <property type="entry name" value="Gln_synt_N_sf"/>
</dbReference>
<evidence type="ECO:0000256" key="4">
    <source>
        <dbReference type="ARBA" id="ARBA00022598"/>
    </source>
</evidence>
<name>A0A953IA96_SYMTR</name>
<feature type="binding site" evidence="12">
    <location>
        <position position="132"/>
    </location>
    <ligand>
        <name>Mg(2+)</name>
        <dbReference type="ChEBI" id="CHEBI:18420"/>
        <label>1</label>
    </ligand>
</feature>
<comment type="cofactor">
    <cofactor evidence="12">
        <name>Mg(2+)</name>
        <dbReference type="ChEBI" id="CHEBI:18420"/>
    </cofactor>
    <text evidence="12">Binds 2 Mg(2+) ions per subunit.</text>
</comment>
<keyword evidence="4 18" id="KW-0436">Ligase</keyword>
<dbReference type="SUPFAM" id="SSF54368">
    <property type="entry name" value="Glutamine synthetase, N-terminal domain"/>
    <property type="match status" value="1"/>
</dbReference>
<feature type="binding site" evidence="12">
    <location>
        <position position="218"/>
    </location>
    <ligand>
        <name>Mg(2+)</name>
        <dbReference type="ChEBI" id="CHEBI:18420"/>
        <label>1</label>
    </ligand>
</feature>
<gene>
    <name evidence="18" type="primary">glnA</name>
    <name evidence="18" type="ORF">CWE10_14190</name>
</gene>
<feature type="binding site" evidence="10">
    <location>
        <position position="320"/>
    </location>
    <ligand>
        <name>L-glutamate</name>
        <dbReference type="ChEBI" id="CHEBI:29985"/>
    </ligand>
</feature>
<evidence type="ECO:0000256" key="13">
    <source>
        <dbReference type="PIRSR" id="PIRSR604809-50"/>
    </source>
</evidence>
<evidence type="ECO:0000259" key="16">
    <source>
        <dbReference type="PROSITE" id="PS51986"/>
    </source>
</evidence>
<dbReference type="Gene3D" id="3.30.590.10">
    <property type="entry name" value="Glutamine synthetase/guanido kinase, catalytic domain"/>
    <property type="match status" value="1"/>
</dbReference>
<dbReference type="Pfam" id="PF00120">
    <property type="entry name" value="Gln-synt_C"/>
    <property type="match status" value="1"/>
</dbReference>
<dbReference type="SUPFAM" id="SSF55931">
    <property type="entry name" value="Glutamine synthetase/guanido kinase"/>
    <property type="match status" value="1"/>
</dbReference>
<dbReference type="Pfam" id="PF03951">
    <property type="entry name" value="Gln-synt_N"/>
    <property type="match status" value="1"/>
</dbReference>
<dbReference type="SMART" id="SM01230">
    <property type="entry name" value="Gln-synt_C"/>
    <property type="match status" value="1"/>
</dbReference>
<evidence type="ECO:0000256" key="5">
    <source>
        <dbReference type="ARBA" id="ARBA00022741"/>
    </source>
</evidence>
<keyword evidence="12" id="KW-0479">Metal-binding</keyword>
<dbReference type="PANTHER" id="PTHR43407">
    <property type="entry name" value="GLUTAMINE SYNTHETASE"/>
    <property type="match status" value="1"/>
</dbReference>
<evidence type="ECO:0000256" key="3">
    <source>
        <dbReference type="ARBA" id="ARBA00021364"/>
    </source>
</evidence>
<evidence type="ECO:0000256" key="14">
    <source>
        <dbReference type="PROSITE-ProRule" id="PRU01330"/>
    </source>
</evidence>
<dbReference type="RefSeq" id="WP_273380528.1">
    <property type="nucleotide sequence ID" value="NZ_JACSIR010000018.1"/>
</dbReference>
<dbReference type="PROSITE" id="PS51987">
    <property type="entry name" value="GS_CATALYTIC"/>
    <property type="match status" value="1"/>
</dbReference>
<evidence type="ECO:0000313" key="18">
    <source>
        <dbReference type="EMBL" id="MBY6277333.1"/>
    </source>
</evidence>
<evidence type="ECO:0000256" key="12">
    <source>
        <dbReference type="PIRSR" id="PIRSR604809-3"/>
    </source>
</evidence>
<feature type="binding site" evidence="12">
    <location>
        <position position="210"/>
    </location>
    <ligand>
        <name>Mg(2+)</name>
        <dbReference type="ChEBI" id="CHEBI:18420"/>
        <label>1</label>
    </ligand>
</feature>
<keyword evidence="6 11" id="KW-0067">ATP-binding</keyword>
<reference evidence="18" key="1">
    <citation type="submission" date="2017-11" db="EMBL/GenBank/DDBJ databases">
        <title>Three new genomes from thermophilic consortium.</title>
        <authorList>
            <person name="Quaggio R."/>
            <person name="Amgarten D."/>
            <person name="Setubal J.C."/>
        </authorList>
    </citation>
    <scope>NUCLEOTIDE SEQUENCE</scope>
    <source>
        <strain evidence="18">ZCTH01-B2</strain>
    </source>
</reference>
<feature type="binding site" evidence="11">
    <location>
        <begin position="221"/>
        <end position="223"/>
    </location>
    <ligand>
        <name>ATP</name>
        <dbReference type="ChEBI" id="CHEBI:30616"/>
    </ligand>
</feature>
<keyword evidence="12" id="KW-0460">Magnesium</keyword>
<dbReference type="EC" id="6.3.1.2" evidence="2"/>
<dbReference type="GO" id="GO:0006542">
    <property type="term" value="P:glutamine biosynthetic process"/>
    <property type="evidence" value="ECO:0007669"/>
    <property type="project" value="InterPro"/>
</dbReference>
<dbReference type="Gene3D" id="3.10.20.70">
    <property type="entry name" value="Glutamine synthetase, N-terminal domain"/>
    <property type="match status" value="1"/>
</dbReference>
<feature type="binding site" evidence="11">
    <location>
        <position position="205"/>
    </location>
    <ligand>
        <name>ATP</name>
        <dbReference type="ChEBI" id="CHEBI:30616"/>
    </ligand>
</feature>
<dbReference type="InterPro" id="IPR004809">
    <property type="entry name" value="Gln_synth_I"/>
</dbReference>
<evidence type="ECO:0000256" key="10">
    <source>
        <dbReference type="PIRSR" id="PIRSR604809-1"/>
    </source>
</evidence>
<feature type="binding site" evidence="10">
    <location>
        <position position="326"/>
    </location>
    <ligand>
        <name>L-glutamate</name>
        <dbReference type="ChEBI" id="CHEBI:29985"/>
    </ligand>
</feature>
<dbReference type="NCBIfam" id="TIGR00653">
    <property type="entry name" value="GlnA"/>
    <property type="match status" value="1"/>
</dbReference>
<evidence type="ECO:0000256" key="8">
    <source>
        <dbReference type="ARBA" id="ARBA00030668"/>
    </source>
</evidence>
<proteinExistence type="inferred from homology"/>
<feature type="binding site" evidence="12">
    <location>
        <position position="267"/>
    </location>
    <ligand>
        <name>Mg(2+)</name>
        <dbReference type="ChEBI" id="CHEBI:18420"/>
        <label>1</label>
    </ligand>
</feature>
<organism evidence="18 19">
    <name type="scientific">Symbiobacterium thermophilum</name>
    <dbReference type="NCBI Taxonomy" id="2734"/>
    <lineage>
        <taxon>Bacteria</taxon>
        <taxon>Bacillati</taxon>
        <taxon>Bacillota</taxon>
        <taxon>Clostridia</taxon>
        <taxon>Eubacteriales</taxon>
        <taxon>Symbiobacteriaceae</taxon>
        <taxon>Symbiobacterium</taxon>
    </lineage>
</organism>
<feature type="binding site" evidence="10">
    <location>
        <position position="338"/>
    </location>
    <ligand>
        <name>L-glutamate</name>
        <dbReference type="ChEBI" id="CHEBI:29985"/>
    </ligand>
</feature>
<evidence type="ECO:0000256" key="6">
    <source>
        <dbReference type="ARBA" id="ARBA00022840"/>
    </source>
</evidence>
<evidence type="ECO:0000259" key="17">
    <source>
        <dbReference type="PROSITE" id="PS51987"/>
    </source>
</evidence>
<dbReference type="InterPro" id="IPR008147">
    <property type="entry name" value="Gln_synt_N"/>
</dbReference>
<keyword evidence="13" id="KW-0597">Phosphoprotein</keyword>
<dbReference type="EMBL" id="PIUK01000165">
    <property type="protein sequence ID" value="MBY6277333.1"/>
    <property type="molecule type" value="Genomic_DNA"/>
</dbReference>
<feature type="binding site" evidence="11">
    <location>
        <position position="351"/>
    </location>
    <ligand>
        <name>ATP</name>
        <dbReference type="ChEBI" id="CHEBI:30616"/>
    </ligand>
</feature>
<feature type="binding site" evidence="11">
    <location>
        <position position="338"/>
    </location>
    <ligand>
        <name>ATP</name>
        <dbReference type="ChEBI" id="CHEBI:30616"/>
    </ligand>
</feature>
<dbReference type="InterPro" id="IPR027302">
    <property type="entry name" value="Gln_synth_N_conserv_site"/>
</dbReference>
<feature type="modified residue" description="O-AMP-tyrosine" evidence="13">
    <location>
        <position position="400"/>
    </location>
</feature>
<dbReference type="PROSITE" id="PS51986">
    <property type="entry name" value="GS_BETA_GRASP"/>
    <property type="match status" value="1"/>
</dbReference>
<feature type="binding site" evidence="12">
    <location>
        <position position="356"/>
    </location>
    <ligand>
        <name>Mg(2+)</name>
        <dbReference type="ChEBI" id="CHEBI:18420"/>
        <label>1</label>
    </ligand>
</feature>
<keyword evidence="5 11" id="KW-0547">Nucleotide-binding</keyword>
<comment type="caution">
    <text evidence="18">The sequence shown here is derived from an EMBL/GenBank/DDBJ whole genome shotgun (WGS) entry which is preliminary data.</text>
</comment>
<dbReference type="GO" id="GO:0004356">
    <property type="term" value="F:glutamine synthetase activity"/>
    <property type="evidence" value="ECO:0007669"/>
    <property type="project" value="UniProtKB-EC"/>
</dbReference>
<accession>A0A953IA96</accession>
<feature type="binding site" evidence="10">
    <location>
        <position position="358"/>
    </location>
    <ligand>
        <name>L-glutamate</name>
        <dbReference type="ChEBI" id="CHEBI:29985"/>
    </ligand>
</feature>
<dbReference type="InterPro" id="IPR014746">
    <property type="entry name" value="Gln_synth/guanido_kin_cat_dom"/>
</dbReference>
<dbReference type="GO" id="GO:0005524">
    <property type="term" value="F:ATP binding"/>
    <property type="evidence" value="ECO:0007669"/>
    <property type="project" value="UniProtKB-KW"/>
</dbReference>
<evidence type="ECO:0000256" key="7">
    <source>
        <dbReference type="ARBA" id="ARBA00030136"/>
    </source>
</evidence>
<dbReference type="PANTHER" id="PTHR43407:SF1">
    <property type="entry name" value="LENGSIN"/>
    <property type="match status" value="1"/>
</dbReference>